<evidence type="ECO:0000313" key="3">
    <source>
        <dbReference type="Proteomes" id="UP000796880"/>
    </source>
</evidence>
<sequence length="522" mass="57931">MEQVTRTGMEQQPKAGPAGRSRLVKPGRSVIRFVFPCIRPPLDRFELIILRFARPKIHFTIGCSVSATSLSVSCAQDNERLFTAETVVKIVISFCCHGQGFKSCRTTFWYLLRGRLFRLVTYEFKVQLRKRLELDRDSVSPVGSRLRRRFEAWVALGCISADTYLKATKISNCLSGMDNLATVYGLSFRKSQASKQLILGGFKNMIRKIEIGIQAEKIQTNRTIIRETTIKKIGSVVGLGVPLHTREGSSLKKASFAEMVGGASSQSPLIVLDSQSSLPVRKGNLISHPSILTDLARGIRTPLKFDHSTIVGNYGHYARVLVDVDLAGFVKKKLLLETTDDCIEVDLYFELFPDFCTSCHSVGHSMVKCKSVIGKTPPNVGYHGKQKENKASGLTRVYKPKQTPLLHVESTTPSMPTINTFDVLNTDVTPTTIEEIDHQQVAVLFNMGSASNRTNFNMDVGKSIQITLETVQTPSYHSTVPHQVTSWANAFGDSDDESDDDANDIIKDEWPPLQGENPSKPS</sequence>
<feature type="region of interest" description="Disordered" evidence="1">
    <location>
        <begin position="1"/>
        <end position="21"/>
    </location>
</feature>
<dbReference type="AlphaFoldDB" id="A0A8K0MGR0"/>
<dbReference type="PANTHER" id="PTHR31286:SF60">
    <property type="entry name" value="PROTEIN, PUTATIVE-RELATED"/>
    <property type="match status" value="1"/>
</dbReference>
<protein>
    <recommendedName>
        <fullName evidence="4">Zinc knuckle CX2CX4HX4C domain-containing protein</fullName>
    </recommendedName>
</protein>
<dbReference type="PANTHER" id="PTHR31286">
    <property type="entry name" value="GLYCINE-RICH CELL WALL STRUCTURAL PROTEIN 1.8-LIKE"/>
    <property type="match status" value="1"/>
</dbReference>
<keyword evidence="3" id="KW-1185">Reference proteome</keyword>
<evidence type="ECO:0000313" key="2">
    <source>
        <dbReference type="EMBL" id="KAF3445699.1"/>
    </source>
</evidence>
<name>A0A8K0MGR0_9ROSA</name>
<dbReference type="InterPro" id="IPR040256">
    <property type="entry name" value="At4g02000-like"/>
</dbReference>
<evidence type="ECO:0008006" key="4">
    <source>
        <dbReference type="Google" id="ProtNLM"/>
    </source>
</evidence>
<dbReference type="Proteomes" id="UP000796880">
    <property type="component" value="Unassembled WGS sequence"/>
</dbReference>
<feature type="compositionally biased region" description="Polar residues" evidence="1">
    <location>
        <begin position="1"/>
        <end position="10"/>
    </location>
</feature>
<evidence type="ECO:0000256" key="1">
    <source>
        <dbReference type="SAM" id="MobiDB-lite"/>
    </source>
</evidence>
<reference evidence="2" key="1">
    <citation type="submission" date="2020-03" db="EMBL/GenBank/DDBJ databases">
        <title>A high-quality chromosome-level genome assembly of a woody plant with both climbing and erect habits, Rhamnella rubrinervis.</title>
        <authorList>
            <person name="Lu Z."/>
            <person name="Yang Y."/>
            <person name="Zhu X."/>
            <person name="Sun Y."/>
        </authorList>
    </citation>
    <scope>NUCLEOTIDE SEQUENCE</scope>
    <source>
        <strain evidence="2">BYM</strain>
        <tissue evidence="2">Leaf</tissue>
    </source>
</reference>
<accession>A0A8K0MGR0</accession>
<organism evidence="2 3">
    <name type="scientific">Rhamnella rubrinervis</name>
    <dbReference type="NCBI Taxonomy" id="2594499"/>
    <lineage>
        <taxon>Eukaryota</taxon>
        <taxon>Viridiplantae</taxon>
        <taxon>Streptophyta</taxon>
        <taxon>Embryophyta</taxon>
        <taxon>Tracheophyta</taxon>
        <taxon>Spermatophyta</taxon>
        <taxon>Magnoliopsida</taxon>
        <taxon>eudicotyledons</taxon>
        <taxon>Gunneridae</taxon>
        <taxon>Pentapetalae</taxon>
        <taxon>rosids</taxon>
        <taxon>fabids</taxon>
        <taxon>Rosales</taxon>
        <taxon>Rhamnaceae</taxon>
        <taxon>rhamnoid group</taxon>
        <taxon>Rhamneae</taxon>
        <taxon>Rhamnella</taxon>
    </lineage>
</organism>
<feature type="compositionally biased region" description="Acidic residues" evidence="1">
    <location>
        <begin position="493"/>
        <end position="503"/>
    </location>
</feature>
<comment type="caution">
    <text evidence="2">The sequence shown here is derived from an EMBL/GenBank/DDBJ whole genome shotgun (WGS) entry which is preliminary data.</text>
</comment>
<proteinExistence type="predicted"/>
<gene>
    <name evidence="2" type="ORF">FNV43_RR10875</name>
</gene>
<dbReference type="EMBL" id="VOIH02000005">
    <property type="protein sequence ID" value="KAF3445699.1"/>
    <property type="molecule type" value="Genomic_DNA"/>
</dbReference>
<dbReference type="OrthoDB" id="1750606at2759"/>
<feature type="region of interest" description="Disordered" evidence="1">
    <location>
        <begin position="489"/>
        <end position="522"/>
    </location>
</feature>